<dbReference type="InterPro" id="IPR036322">
    <property type="entry name" value="WD40_repeat_dom_sf"/>
</dbReference>
<dbReference type="InterPro" id="IPR013083">
    <property type="entry name" value="Znf_RING/FYVE/PHD"/>
</dbReference>
<dbReference type="InterPro" id="IPR042755">
    <property type="entry name" value="COP1"/>
</dbReference>
<keyword evidence="3" id="KW-0677">Repeat</keyword>
<dbReference type="Gene3D" id="2.130.10.10">
    <property type="entry name" value="YVTN repeat-like/Quinoprotein amine dehydrogenase"/>
    <property type="match status" value="1"/>
</dbReference>
<evidence type="ECO:0000256" key="6">
    <source>
        <dbReference type="PROSITE-ProRule" id="PRU00175"/>
    </source>
</evidence>
<dbReference type="PANTHER" id="PTHR44080">
    <property type="entry name" value="E3 UBIQUITIN-PROTEIN LIGASE COP1"/>
    <property type="match status" value="1"/>
</dbReference>
<evidence type="ECO:0000256" key="9">
    <source>
        <dbReference type="SAM" id="MobiDB-lite"/>
    </source>
</evidence>
<dbReference type="GO" id="GO:0008270">
    <property type="term" value="F:zinc ion binding"/>
    <property type="evidence" value="ECO:0007669"/>
    <property type="project" value="UniProtKB-KW"/>
</dbReference>
<dbReference type="EMBL" id="JBICBT010001323">
    <property type="protein sequence ID" value="KAL3073257.1"/>
    <property type="molecule type" value="Genomic_DNA"/>
</dbReference>
<dbReference type="InterPro" id="IPR019775">
    <property type="entry name" value="WD40_repeat_CS"/>
</dbReference>
<evidence type="ECO:0000256" key="4">
    <source>
        <dbReference type="ARBA" id="ARBA00022771"/>
    </source>
</evidence>
<evidence type="ECO:0000313" key="12">
    <source>
        <dbReference type="Proteomes" id="UP001620626"/>
    </source>
</evidence>
<dbReference type="Proteomes" id="UP001620626">
    <property type="component" value="Unassembled WGS sequence"/>
</dbReference>
<feature type="region of interest" description="Disordered" evidence="9">
    <location>
        <begin position="134"/>
        <end position="160"/>
    </location>
</feature>
<dbReference type="Gene3D" id="3.30.40.10">
    <property type="entry name" value="Zinc/RING finger domain, C3HC4 (zinc finger)"/>
    <property type="match status" value="1"/>
</dbReference>
<keyword evidence="5" id="KW-0862">Zinc</keyword>
<keyword evidence="4 6" id="KW-0863">Zinc-finger</keyword>
<feature type="repeat" description="WD" evidence="7">
    <location>
        <begin position="598"/>
        <end position="632"/>
    </location>
</feature>
<dbReference type="InterPro" id="IPR001680">
    <property type="entry name" value="WD40_rpt"/>
</dbReference>
<dbReference type="CDD" id="cd00200">
    <property type="entry name" value="WD40"/>
    <property type="match status" value="1"/>
</dbReference>
<dbReference type="Pfam" id="PF13923">
    <property type="entry name" value="zf-C3HC4_2"/>
    <property type="match status" value="1"/>
</dbReference>
<protein>
    <recommendedName>
        <fullName evidence="10">RING-type domain-containing protein</fullName>
    </recommendedName>
</protein>
<evidence type="ECO:0000259" key="10">
    <source>
        <dbReference type="PROSITE" id="PS50089"/>
    </source>
</evidence>
<keyword evidence="12" id="KW-1185">Reference proteome</keyword>
<dbReference type="SMART" id="SM00320">
    <property type="entry name" value="WD40"/>
    <property type="match status" value="7"/>
</dbReference>
<evidence type="ECO:0000313" key="11">
    <source>
        <dbReference type="EMBL" id="KAL3073257.1"/>
    </source>
</evidence>
<dbReference type="PROSITE" id="PS50294">
    <property type="entry name" value="WD_REPEATS_REGION"/>
    <property type="match status" value="1"/>
</dbReference>
<feature type="repeat" description="WD" evidence="7">
    <location>
        <begin position="684"/>
        <end position="724"/>
    </location>
</feature>
<dbReference type="InterPro" id="IPR015943">
    <property type="entry name" value="WD40/YVTN_repeat-like_dom_sf"/>
</dbReference>
<evidence type="ECO:0000256" key="1">
    <source>
        <dbReference type="ARBA" id="ARBA00022574"/>
    </source>
</evidence>
<evidence type="ECO:0000256" key="8">
    <source>
        <dbReference type="SAM" id="Coils"/>
    </source>
</evidence>
<feature type="region of interest" description="Disordered" evidence="9">
    <location>
        <begin position="1"/>
        <end position="20"/>
    </location>
</feature>
<dbReference type="PANTHER" id="PTHR44080:SF1">
    <property type="entry name" value="E3 UBIQUITIN-PROTEIN LIGASE COP1"/>
    <property type="match status" value="1"/>
</dbReference>
<dbReference type="InterPro" id="IPR017907">
    <property type="entry name" value="Znf_RING_CS"/>
</dbReference>
<sequence length="898" mass="97772">MNGRTSFNQQQQKGCCSPTKNSQNAIANAGELVPSSSSPLAAASPIIATEGNVKTQQRPQKLFIPPSFRQKMDTNYHPLNCKICLQRFTEPYTTVCGHTFCRACIVKSLQFSSQCPVCDSGLDAKRARICGTPAPNSATAHPNNNSNNNNGNGSANNSNSNTALIVNNNVVLCPNYTVAELFEHQQKTADTSFGAQTAAQSYEFMADTAQTERSIINMILSDRQLPLDSLRRIEEKLRQKRAEMELNDTRMSALLLHNFLELMIEKRDQTLRQVQAELELLKQDRQRVFASLISDDDQQQQLISAPSLQQLVPDLSANIAVAAADSAAKHPSASTPVAAAAAGAHCQPHQGIKLKQHHIIGGEEHSGSITKLAMPSLASSSASIGTGTQLAHIAMPERVVQLRHRMLRHVPSLETAYLSLRVAPVQKETAETPAAAVVGTTASATIAAPSTTTTTADSLDEFSLLVKNMYRYGEVKVLTTLNYNIDAYNLPSIVSSIEFDKDGDFFVIAGVTKMIKLYDFNALMDHCGGTDQPPTTAGDHDGITTPAFVHQPMVQLRCNSKISNVSWNPYNKHMLASSDYDGTVQLWDTAAAKCTRTFGEHEKRCWTVQFNSIDPHLMASGSDDGKVKLWSVMCPQSLCAIDAKVNVCCVYFSPKSRDQLVFGASDHCVHLYDLRQMSKPLNIFRGHRKAVSYVKYANENEVVSASTDSNLRLWDVSTGKCLQTMRGHQNEKNFVGLATDGTHVICGSENNQLYMYYKAIGEPLLSFDFGKRCVSYPSPPVVPPAAPHHSAFSSSSNPTTDFLAASTTADFTFILTVYNFNTIFGTGGPSPWHTPSPSVELHNTVAGTVTGTNSSSTALQQQPTAGSGDFVSAVCWKRNSNIVLAANSQGQTFVLRLE</sequence>
<evidence type="ECO:0000256" key="3">
    <source>
        <dbReference type="ARBA" id="ARBA00022737"/>
    </source>
</evidence>
<dbReference type="Pfam" id="PF00400">
    <property type="entry name" value="WD40"/>
    <property type="match status" value="4"/>
</dbReference>
<dbReference type="PROSITE" id="PS50089">
    <property type="entry name" value="ZF_RING_2"/>
    <property type="match status" value="1"/>
</dbReference>
<dbReference type="PROSITE" id="PS50082">
    <property type="entry name" value="WD_REPEATS_2"/>
    <property type="match status" value="3"/>
</dbReference>
<dbReference type="InterPro" id="IPR001841">
    <property type="entry name" value="Znf_RING"/>
</dbReference>
<dbReference type="PROSITE" id="PS00678">
    <property type="entry name" value="WD_REPEATS_1"/>
    <property type="match status" value="1"/>
</dbReference>
<organism evidence="11 12">
    <name type="scientific">Heterodera trifolii</name>
    <dbReference type="NCBI Taxonomy" id="157864"/>
    <lineage>
        <taxon>Eukaryota</taxon>
        <taxon>Metazoa</taxon>
        <taxon>Ecdysozoa</taxon>
        <taxon>Nematoda</taxon>
        <taxon>Chromadorea</taxon>
        <taxon>Rhabditida</taxon>
        <taxon>Tylenchina</taxon>
        <taxon>Tylenchomorpha</taxon>
        <taxon>Tylenchoidea</taxon>
        <taxon>Heteroderidae</taxon>
        <taxon>Heteroderinae</taxon>
        <taxon>Heterodera</taxon>
    </lineage>
</organism>
<dbReference type="SUPFAM" id="SSF57850">
    <property type="entry name" value="RING/U-box"/>
    <property type="match status" value="1"/>
</dbReference>
<evidence type="ECO:0000256" key="5">
    <source>
        <dbReference type="ARBA" id="ARBA00022833"/>
    </source>
</evidence>
<dbReference type="PROSITE" id="PS00518">
    <property type="entry name" value="ZF_RING_1"/>
    <property type="match status" value="1"/>
</dbReference>
<dbReference type="PRINTS" id="PR00320">
    <property type="entry name" value="GPROTEINBRPT"/>
</dbReference>
<dbReference type="SMART" id="SM00184">
    <property type="entry name" value="RING"/>
    <property type="match status" value="1"/>
</dbReference>
<feature type="domain" description="RING-type" evidence="10">
    <location>
        <begin position="81"/>
        <end position="119"/>
    </location>
</feature>
<accession>A0ABD2I2K1</accession>
<dbReference type="SUPFAM" id="SSF50978">
    <property type="entry name" value="WD40 repeat-like"/>
    <property type="match status" value="1"/>
</dbReference>
<gene>
    <name evidence="11" type="ORF">niasHT_031205</name>
</gene>
<dbReference type="AlphaFoldDB" id="A0ABD2I2K1"/>
<keyword evidence="1 7" id="KW-0853">WD repeat</keyword>
<dbReference type="InterPro" id="IPR020472">
    <property type="entry name" value="WD40_PAC1"/>
</dbReference>
<keyword evidence="8" id="KW-0175">Coiled coil</keyword>
<feature type="repeat" description="WD" evidence="7">
    <location>
        <begin position="562"/>
        <end position="597"/>
    </location>
</feature>
<evidence type="ECO:0000256" key="7">
    <source>
        <dbReference type="PROSITE-ProRule" id="PRU00221"/>
    </source>
</evidence>
<comment type="caution">
    <text evidence="11">The sequence shown here is derived from an EMBL/GenBank/DDBJ whole genome shotgun (WGS) entry which is preliminary data.</text>
</comment>
<keyword evidence="2" id="KW-0479">Metal-binding</keyword>
<proteinExistence type="predicted"/>
<reference evidence="11 12" key="1">
    <citation type="submission" date="2024-10" db="EMBL/GenBank/DDBJ databases">
        <authorList>
            <person name="Kim D."/>
        </authorList>
    </citation>
    <scope>NUCLEOTIDE SEQUENCE [LARGE SCALE GENOMIC DNA]</scope>
    <source>
        <strain evidence="11">BH-2024</strain>
    </source>
</reference>
<evidence type="ECO:0000256" key="2">
    <source>
        <dbReference type="ARBA" id="ARBA00022723"/>
    </source>
</evidence>
<feature type="coiled-coil region" evidence="8">
    <location>
        <begin position="227"/>
        <end position="291"/>
    </location>
</feature>
<name>A0ABD2I2K1_9BILA</name>